<proteinExistence type="predicted"/>
<sequence>MDPTFSRRDRFCVHSMITNQPYDRVRWLVKNGFPPLDLDCSIELHRCMYRLSTPISPLAIAISSKQPDTTNYLITNRFFTRFDVIKLCWDQAILRALHIASDENEEKSLKTV</sequence>
<comment type="caution">
    <text evidence="1">The sequence shown here is derived from an EMBL/GenBank/DDBJ whole genome shotgun (WGS) entry which is preliminary data.</text>
</comment>
<keyword evidence="2" id="KW-1185">Reference proteome</keyword>
<evidence type="ECO:0000313" key="1">
    <source>
        <dbReference type="EMBL" id="KAK3793458.1"/>
    </source>
</evidence>
<dbReference type="AlphaFoldDB" id="A0AAE1ATB0"/>
<gene>
    <name evidence="1" type="ORF">RRG08_000379</name>
</gene>
<name>A0AAE1ATB0_9GAST</name>
<protein>
    <submittedName>
        <fullName evidence="1">Uncharacterized protein</fullName>
    </submittedName>
</protein>
<organism evidence="1 2">
    <name type="scientific">Elysia crispata</name>
    <name type="common">lettuce slug</name>
    <dbReference type="NCBI Taxonomy" id="231223"/>
    <lineage>
        <taxon>Eukaryota</taxon>
        <taxon>Metazoa</taxon>
        <taxon>Spiralia</taxon>
        <taxon>Lophotrochozoa</taxon>
        <taxon>Mollusca</taxon>
        <taxon>Gastropoda</taxon>
        <taxon>Heterobranchia</taxon>
        <taxon>Euthyneura</taxon>
        <taxon>Panpulmonata</taxon>
        <taxon>Sacoglossa</taxon>
        <taxon>Placobranchoidea</taxon>
        <taxon>Plakobranchidae</taxon>
        <taxon>Elysia</taxon>
    </lineage>
</organism>
<accession>A0AAE1ATB0</accession>
<evidence type="ECO:0000313" key="2">
    <source>
        <dbReference type="Proteomes" id="UP001283361"/>
    </source>
</evidence>
<dbReference type="Proteomes" id="UP001283361">
    <property type="component" value="Unassembled WGS sequence"/>
</dbReference>
<reference evidence="1" key="1">
    <citation type="journal article" date="2023" name="G3 (Bethesda)">
        <title>A reference genome for the long-term kleptoplast-retaining sea slug Elysia crispata morphotype clarki.</title>
        <authorList>
            <person name="Eastman K.E."/>
            <person name="Pendleton A.L."/>
            <person name="Shaikh M.A."/>
            <person name="Suttiyut T."/>
            <person name="Ogas R."/>
            <person name="Tomko P."/>
            <person name="Gavelis G."/>
            <person name="Widhalm J.R."/>
            <person name="Wisecaver J.H."/>
        </authorList>
    </citation>
    <scope>NUCLEOTIDE SEQUENCE</scope>
    <source>
        <strain evidence="1">ECLA1</strain>
    </source>
</reference>
<dbReference type="EMBL" id="JAWDGP010001234">
    <property type="protein sequence ID" value="KAK3793458.1"/>
    <property type="molecule type" value="Genomic_DNA"/>
</dbReference>